<evidence type="ECO:0000256" key="9">
    <source>
        <dbReference type="ARBA" id="ARBA00023125"/>
    </source>
</evidence>
<dbReference type="SUPFAM" id="SSF54957">
    <property type="entry name" value="Viral DNA-binding domain"/>
    <property type="match status" value="1"/>
</dbReference>
<comment type="subunit">
    <text evidence="12">Binds DNA as homodimer. Interacts with protein E1; this interaction greatly increases E1 DNA-binding activity. Interacts with protein L1; this interaction enhances E2-dependent replication and transcription activation. Interacts with protein L2; this interaction inhibits E2 transcriptional activity but not DNA replication function E2. Interacts with protein E7; this interaction inhibits E7 oncogenic activity. Interacts with host TAF1; this interaction modulates E2-dependent transcriptional regulation. Interacts with host BRD4; this interaction mediates E2 transcriptional activation function. Additionally, the interaction with host BRD4 on mitotic chromosomes mediates tethering of the viral genome. Interacts with host TOPBP1; this interaction is required for optimal viral DNA replication.</text>
</comment>
<comment type="subcellular location">
    <subcellularLocation>
        <location evidence="1 12">Host nucleus</location>
    </subcellularLocation>
</comment>
<dbReference type="InterPro" id="IPR042504">
    <property type="entry name" value="Regulatory_protein_E2_N_2"/>
</dbReference>
<name>D6N1C1_9PAPI</name>
<keyword evidence="11 12" id="KW-0804">Transcription</keyword>
<dbReference type="InterPro" id="IPR035975">
    <property type="entry name" value="E2/EBNA1_C_sf"/>
</dbReference>
<accession>D6N1C1</accession>
<keyword evidence="17" id="KW-1185">Reference proteome</keyword>
<evidence type="ECO:0000256" key="1">
    <source>
        <dbReference type="ARBA" id="ARBA00004147"/>
    </source>
</evidence>
<dbReference type="HAMAP" id="MF_04001">
    <property type="entry name" value="PPV_E2"/>
    <property type="match status" value="1"/>
</dbReference>
<keyword evidence="8 12" id="KW-0805">Transcription regulation</keyword>
<feature type="region of interest" description="DNA-binding domain" evidence="12">
    <location>
        <begin position="375"/>
        <end position="454"/>
    </location>
</feature>
<feature type="compositionally biased region" description="Gly residues" evidence="13">
    <location>
        <begin position="259"/>
        <end position="281"/>
    </location>
</feature>
<evidence type="ECO:0000256" key="8">
    <source>
        <dbReference type="ARBA" id="ARBA00023015"/>
    </source>
</evidence>
<feature type="domain" description="Papillomavirus E2 C-terminal" evidence="15">
    <location>
        <begin position="375"/>
        <end position="449"/>
    </location>
</feature>
<dbReference type="GO" id="GO:0039693">
    <property type="term" value="P:viral DNA genome replication"/>
    <property type="evidence" value="ECO:0007669"/>
    <property type="project" value="UniProtKB-UniRule"/>
</dbReference>
<evidence type="ECO:0000256" key="13">
    <source>
        <dbReference type="SAM" id="MobiDB-lite"/>
    </source>
</evidence>
<dbReference type="InterPro" id="IPR042503">
    <property type="entry name" value="Regulatory_protein_E2_N_1"/>
</dbReference>
<sequence>METLTARFDAVQGKLMDLFEKDSNDIVDHCEYWSLIRQENIMMNFGRKKGLKTIGLQPLPLSAVSEAQAKIAIEMELVVKTLKNSPFGDEKWTFSDTSYETYVSPPQRCFKKLPYLVKIKHGPNMDNVDVYTGWGKIYKQDCQGEWTVVTGETDETGCFYVEDDCKVYYKVFDIDSHNYDMTFKHPLNSDFVRKTHRGRGQGEQDSTPQTPSSQPERTKERKTGPRVRTSGTYTPPVGPLGGAQPIPSSAPKETPDGAHPGGGGVPRGVGGRCDQPGGSGGPRKRAWEEGGGGGEEEEGEAPRTSKKPAGGTDRPLEGQTGGRPGEVTSTTQRDCREGPSSCPVTCPVTCPETSCPVTSCPVTSPETQCPVTQCPVLLAQGDANILKCWRYRLETKHKSTYKHISSTWYWTAGGRGQGKHRMLIAFDSAQQEKDFLLLKLPKGVFVSKGWFQNL</sequence>
<dbReference type="InterPro" id="IPR012677">
    <property type="entry name" value="Nucleotide-bd_a/b_plait_sf"/>
</dbReference>
<evidence type="ECO:0000313" key="16">
    <source>
        <dbReference type="EMBL" id="ADG21987.1"/>
    </source>
</evidence>
<evidence type="ECO:0000256" key="6">
    <source>
        <dbReference type="ARBA" id="ARBA00022562"/>
    </source>
</evidence>
<comment type="caution">
    <text evidence="12">Lacks conserved residue(s) required for the propagation of feature annotation.</text>
</comment>
<dbReference type="GO" id="GO:0006351">
    <property type="term" value="P:DNA-templated transcription"/>
    <property type="evidence" value="ECO:0007669"/>
    <property type="project" value="UniProtKB-UniRule"/>
</dbReference>
<dbReference type="Proteomes" id="UP000144694">
    <property type="component" value="Segment"/>
</dbReference>
<keyword evidence="6 12" id="KW-1048">Host nucleus</keyword>
<dbReference type="Gene3D" id="3.30.70.330">
    <property type="match status" value="1"/>
</dbReference>
<dbReference type="InterPro" id="IPR001866">
    <property type="entry name" value="PPV_E2_N"/>
</dbReference>
<dbReference type="RefSeq" id="YP_003622566.1">
    <property type="nucleotide sequence ID" value="NC_014143.1"/>
</dbReference>
<evidence type="ECO:0000256" key="7">
    <source>
        <dbReference type="ARBA" id="ARBA00022705"/>
    </source>
</evidence>
<dbReference type="Gene3D" id="2.170.200.10">
    <property type="entry name" value="Papillomavirus E2 early protein domain"/>
    <property type="match status" value="1"/>
</dbReference>
<dbReference type="GO" id="GO:0000166">
    <property type="term" value="F:nucleotide binding"/>
    <property type="evidence" value="ECO:0007669"/>
    <property type="project" value="UniProtKB-UniRule"/>
</dbReference>
<evidence type="ECO:0000256" key="5">
    <source>
        <dbReference type="ARBA" id="ARBA00022553"/>
    </source>
</evidence>
<dbReference type="InterPro" id="IPR033668">
    <property type="entry name" value="Reg_prot_E2"/>
</dbReference>
<evidence type="ECO:0000256" key="2">
    <source>
        <dbReference type="ARBA" id="ARBA00007794"/>
    </source>
</evidence>
<keyword evidence="4 12" id="KW-0244">Early protein</keyword>
<feature type="domain" description="Papillomavirus E2 N-terminal" evidence="14">
    <location>
        <begin position="1"/>
        <end position="184"/>
    </location>
</feature>
<organism evidence="16 17">
    <name type="scientific">Bettongia penicillata papillomavirus 1</name>
    <dbReference type="NCBI Taxonomy" id="759701"/>
    <lineage>
        <taxon>Viruses</taxon>
        <taxon>Monodnaviria</taxon>
        <taxon>Shotokuvirae</taxon>
        <taxon>Cossaviricota</taxon>
        <taxon>Papovaviricetes</taxon>
        <taxon>Zurhausenvirales</taxon>
        <taxon>Papillomaviridae</taxon>
        <taxon>Firstpapillomavirinae</taxon>
        <taxon>Dyolambdapapillomavirus</taxon>
        <taxon>Dyolambdapapillomavirus 1</taxon>
    </lineage>
</organism>
<dbReference type="InterPro" id="IPR036050">
    <property type="entry name" value="Regulatory_protein_E2_N"/>
</dbReference>
<evidence type="ECO:0000256" key="11">
    <source>
        <dbReference type="ARBA" id="ARBA00023163"/>
    </source>
</evidence>
<evidence type="ECO:0000259" key="15">
    <source>
        <dbReference type="Pfam" id="PF00511"/>
    </source>
</evidence>
<dbReference type="Pfam" id="PF00511">
    <property type="entry name" value="PPV_E2_C"/>
    <property type="match status" value="1"/>
</dbReference>
<dbReference type="GO" id="GO:0003700">
    <property type="term" value="F:DNA-binding transcription factor activity"/>
    <property type="evidence" value="ECO:0007669"/>
    <property type="project" value="UniProtKB-UniRule"/>
</dbReference>
<evidence type="ECO:0000256" key="3">
    <source>
        <dbReference type="ARBA" id="ARBA00022491"/>
    </source>
</evidence>
<evidence type="ECO:0000256" key="12">
    <source>
        <dbReference type="HAMAP-Rule" id="MF_04001"/>
    </source>
</evidence>
<comment type="function">
    <text evidence="12">Plays a role in the initiation of viral DNA replication. A dimer of E2 interacts with a dimer of E1 in order to improve specificity of E1 DNA binding activity. Once the complex recognizes and binds DNA at specific sites, the E2 dimer is removed from DNA. E2 also regulates viral transcription through binding to the E2RE response element (5'-ACCNNNNNNGGT-3') present in multiple copies in the regulatory regions of the viral genome. Activates or represses transcription depending on E2RE's position with regards to proximal promoter elements including the TATA-box. Repression occurs by sterically hindering the assembly of the transcription initiation complex.</text>
</comment>
<keyword evidence="3 12" id="KW-0678">Repressor</keyword>
<keyword evidence="9 12" id="KW-0238">DNA-binding</keyword>
<keyword evidence="10 12" id="KW-0010">Activator</keyword>
<comment type="PTM">
    <text evidence="12">Phosphorylated.</text>
</comment>
<dbReference type="Pfam" id="PF00508">
    <property type="entry name" value="PPV_E2_N"/>
    <property type="match status" value="1"/>
</dbReference>
<protein>
    <recommendedName>
        <fullName evidence="12">Regulatory protein E2</fullName>
    </recommendedName>
</protein>
<feature type="compositionally biased region" description="Polar residues" evidence="13">
    <location>
        <begin position="203"/>
        <end position="215"/>
    </location>
</feature>
<dbReference type="GO" id="GO:0006260">
    <property type="term" value="P:DNA replication"/>
    <property type="evidence" value="ECO:0007669"/>
    <property type="project" value="UniProtKB-KW"/>
</dbReference>
<dbReference type="KEGG" id="vg:9122081"/>
<evidence type="ECO:0000259" key="14">
    <source>
        <dbReference type="Pfam" id="PF00508"/>
    </source>
</evidence>
<gene>
    <name evidence="12" type="primary">E2</name>
</gene>
<dbReference type="EMBL" id="GU220391">
    <property type="protein sequence ID" value="ADG21987.1"/>
    <property type="molecule type" value="Genomic_DNA"/>
</dbReference>
<dbReference type="SUPFAM" id="SSF51332">
    <property type="entry name" value="E2 regulatory, transactivation domain"/>
    <property type="match status" value="1"/>
</dbReference>
<proteinExistence type="inferred from homology"/>
<keyword evidence="5 12" id="KW-0597">Phosphoprotein</keyword>
<dbReference type="InterPro" id="IPR000427">
    <property type="entry name" value="Papillomavirus_E2_C"/>
</dbReference>
<feature type="region of interest" description="Disordered" evidence="13">
    <location>
        <begin position="193"/>
        <end position="341"/>
    </location>
</feature>
<dbReference type="Gene3D" id="1.10.287.30">
    <property type="entry name" value="E2 (early) protein, N terminal domain, subdomain 1"/>
    <property type="match status" value="1"/>
</dbReference>
<evidence type="ECO:0000313" key="17">
    <source>
        <dbReference type="Proteomes" id="UP000144694"/>
    </source>
</evidence>
<comment type="similarity">
    <text evidence="2">Belongs to the papillomaviridae E8^E2C protein family.</text>
</comment>
<comment type="similarity">
    <text evidence="12">Belongs to the papillomaviridae E2 protein family.</text>
</comment>
<dbReference type="OrthoDB" id="15886at10239"/>
<evidence type="ECO:0000256" key="10">
    <source>
        <dbReference type="ARBA" id="ARBA00023159"/>
    </source>
</evidence>
<reference evidence="16 17" key="1">
    <citation type="journal article" date="2010" name="J. Virol.">
        <title>The first complete papillomavirus genome characterized from a marsupial host: a novel isolate from Bettongia penicillata.</title>
        <authorList>
            <person name="Bennett M.D."/>
            <person name="Reiss A."/>
            <person name="Stevens H."/>
            <person name="Heylen E."/>
            <person name="Van Ranst M."/>
            <person name="Wayne A."/>
            <person name="Slaven M."/>
            <person name="Mills J.N."/>
            <person name="Warren K.S."/>
            <person name="O'Hara A.J."/>
            <person name="Nicholls P.K."/>
        </authorList>
    </citation>
    <scope>NUCLEOTIDE SEQUENCE [LARGE SCALE GENOMIC DNA]</scope>
</reference>
<dbReference type="GO" id="GO:0006275">
    <property type="term" value="P:regulation of DNA replication"/>
    <property type="evidence" value="ECO:0007669"/>
    <property type="project" value="UniProtKB-UniRule"/>
</dbReference>
<dbReference type="GO" id="GO:0003677">
    <property type="term" value="F:DNA binding"/>
    <property type="evidence" value="ECO:0007669"/>
    <property type="project" value="UniProtKB-UniRule"/>
</dbReference>
<evidence type="ECO:0000256" key="4">
    <source>
        <dbReference type="ARBA" id="ARBA00022518"/>
    </source>
</evidence>
<keyword evidence="7 12" id="KW-0235">DNA replication</keyword>
<dbReference type="GO" id="GO:0042025">
    <property type="term" value="C:host cell nucleus"/>
    <property type="evidence" value="ECO:0007669"/>
    <property type="project" value="UniProtKB-SubCell"/>
</dbReference>